<protein>
    <submittedName>
        <fullName evidence="1">Uncharacterized protein</fullName>
    </submittedName>
</protein>
<accession>A0ACB8Y1V7</accession>
<organism evidence="1 2">
    <name type="scientific">Arctium lappa</name>
    <name type="common">Greater burdock</name>
    <name type="synonym">Lappa major</name>
    <dbReference type="NCBI Taxonomy" id="4217"/>
    <lineage>
        <taxon>Eukaryota</taxon>
        <taxon>Viridiplantae</taxon>
        <taxon>Streptophyta</taxon>
        <taxon>Embryophyta</taxon>
        <taxon>Tracheophyta</taxon>
        <taxon>Spermatophyta</taxon>
        <taxon>Magnoliopsida</taxon>
        <taxon>eudicotyledons</taxon>
        <taxon>Gunneridae</taxon>
        <taxon>Pentapetalae</taxon>
        <taxon>asterids</taxon>
        <taxon>campanulids</taxon>
        <taxon>Asterales</taxon>
        <taxon>Asteraceae</taxon>
        <taxon>Carduoideae</taxon>
        <taxon>Cardueae</taxon>
        <taxon>Arctiinae</taxon>
        <taxon>Arctium</taxon>
    </lineage>
</organism>
<proteinExistence type="predicted"/>
<keyword evidence="2" id="KW-1185">Reference proteome</keyword>
<dbReference type="EMBL" id="CM042060">
    <property type="protein sequence ID" value="KAI3677585.1"/>
    <property type="molecule type" value="Genomic_DNA"/>
</dbReference>
<dbReference type="Proteomes" id="UP001055879">
    <property type="component" value="Linkage Group LG14"/>
</dbReference>
<evidence type="ECO:0000313" key="2">
    <source>
        <dbReference type="Proteomes" id="UP001055879"/>
    </source>
</evidence>
<name>A0ACB8Y1V7_ARCLA</name>
<reference evidence="1 2" key="2">
    <citation type="journal article" date="2022" name="Mol. Ecol. Resour.">
        <title>The genomes of chicory, endive, great burdock and yacon provide insights into Asteraceae paleo-polyploidization history and plant inulin production.</title>
        <authorList>
            <person name="Fan W."/>
            <person name="Wang S."/>
            <person name="Wang H."/>
            <person name="Wang A."/>
            <person name="Jiang F."/>
            <person name="Liu H."/>
            <person name="Zhao H."/>
            <person name="Xu D."/>
            <person name="Zhang Y."/>
        </authorList>
    </citation>
    <scope>NUCLEOTIDE SEQUENCE [LARGE SCALE GENOMIC DNA]</scope>
    <source>
        <strain evidence="2">cv. Niubang</strain>
    </source>
</reference>
<reference evidence="2" key="1">
    <citation type="journal article" date="2022" name="Mol. Ecol. Resour.">
        <title>The genomes of chicory, endive, great burdock and yacon provide insights into Asteraceae palaeo-polyploidization history and plant inulin production.</title>
        <authorList>
            <person name="Fan W."/>
            <person name="Wang S."/>
            <person name="Wang H."/>
            <person name="Wang A."/>
            <person name="Jiang F."/>
            <person name="Liu H."/>
            <person name="Zhao H."/>
            <person name="Xu D."/>
            <person name="Zhang Y."/>
        </authorList>
    </citation>
    <scope>NUCLEOTIDE SEQUENCE [LARGE SCALE GENOMIC DNA]</scope>
    <source>
        <strain evidence="2">cv. Niubang</strain>
    </source>
</reference>
<sequence>MSFDGPRDLARVSATCKTLMKVARQSDVLRAVNFERLTFRSDHTMHHHRNDLLCRCARAGNLAAETILGKALLMRDTWFWNMVFDNDQPALIENGASNGVLRHQQLVRSYIRHASSEDIIKMNLPLLSYMNTFVGYDTARSFGMLYAITRMCSYEVIRLRVSSVSCTPVNAQNYASFRALNDLLAQLTPPPGLTHRDIVLAIFDRLFPPTPV</sequence>
<evidence type="ECO:0000313" key="1">
    <source>
        <dbReference type="EMBL" id="KAI3677585.1"/>
    </source>
</evidence>
<gene>
    <name evidence="1" type="ORF">L6452_36851</name>
</gene>
<comment type="caution">
    <text evidence="1">The sequence shown here is derived from an EMBL/GenBank/DDBJ whole genome shotgun (WGS) entry which is preliminary data.</text>
</comment>